<feature type="signal peptide" evidence="3">
    <location>
        <begin position="1"/>
        <end position="26"/>
    </location>
</feature>
<dbReference type="InterPro" id="IPR018976">
    <property type="entry name" value="Imelysin-like"/>
</dbReference>
<evidence type="ECO:0000256" key="3">
    <source>
        <dbReference type="SAM" id="SignalP"/>
    </source>
</evidence>
<keyword evidence="2 3" id="KW-0732">Signal</keyword>
<dbReference type="EMBL" id="QKOE01000001">
    <property type="protein sequence ID" value="PZA18356.1"/>
    <property type="molecule type" value="Genomic_DNA"/>
</dbReference>
<dbReference type="Pfam" id="PF09375">
    <property type="entry name" value="Peptidase_M75"/>
    <property type="match status" value="1"/>
</dbReference>
<reference evidence="5 6" key="1">
    <citation type="submission" date="2018-06" db="EMBL/GenBank/DDBJ databases">
        <title>Azoarcus communis strain SWub3 genome.</title>
        <authorList>
            <person name="Zorraquino Salvo V."/>
            <person name="Toubiana D."/>
            <person name="Blumwald E."/>
        </authorList>
    </citation>
    <scope>NUCLEOTIDE SEQUENCE [LARGE SCALE GENOMIC DNA]</scope>
    <source>
        <strain evidence="5 6">SWub3</strain>
    </source>
</reference>
<dbReference type="OrthoDB" id="9764688at2"/>
<evidence type="ECO:0000259" key="4">
    <source>
        <dbReference type="Pfam" id="PF09375"/>
    </source>
</evidence>
<feature type="domain" description="Imelysin-like" evidence="4">
    <location>
        <begin position="43"/>
        <end position="369"/>
    </location>
</feature>
<comment type="subcellular location">
    <subcellularLocation>
        <location evidence="1">Cell envelope</location>
    </subcellularLocation>
</comment>
<proteinExistence type="predicted"/>
<keyword evidence="6" id="KW-1185">Reference proteome</keyword>
<evidence type="ECO:0000256" key="2">
    <source>
        <dbReference type="ARBA" id="ARBA00022729"/>
    </source>
</evidence>
<evidence type="ECO:0000256" key="1">
    <source>
        <dbReference type="ARBA" id="ARBA00004196"/>
    </source>
</evidence>
<accession>A0A323V4J2</accession>
<protein>
    <submittedName>
        <fullName evidence="5">Iron-regulated protein</fullName>
    </submittedName>
</protein>
<feature type="chain" id="PRO_5016309292" evidence="3">
    <location>
        <begin position="27"/>
        <end position="386"/>
    </location>
</feature>
<dbReference type="CDD" id="cd14657">
    <property type="entry name" value="Imelysin_IrpA-like"/>
    <property type="match status" value="1"/>
</dbReference>
<dbReference type="InterPro" id="IPR038352">
    <property type="entry name" value="Imelysin_sf"/>
</dbReference>
<dbReference type="GO" id="GO:0030313">
    <property type="term" value="C:cell envelope"/>
    <property type="evidence" value="ECO:0007669"/>
    <property type="project" value="UniProtKB-SubCell"/>
</dbReference>
<name>A0A323V4J2_9RHOO</name>
<dbReference type="RefSeq" id="WP_110522657.1">
    <property type="nucleotide sequence ID" value="NZ_QKOE01000001.1"/>
</dbReference>
<evidence type="ECO:0000313" key="5">
    <source>
        <dbReference type="EMBL" id="PZA18356.1"/>
    </source>
</evidence>
<sequence>MTALQRAFRCGIALTFALALSPTTHADTSPRAVLEHYASLVEANYDDTLAGIRELQDAVRSFVAAPSEAGLQKARAAWLEGREWYGQTEAFRFYGGPIDGEDGPEGLINAWPLDEAYIDYVEGDANAGIINNRKEDISPDRLNELNERGGEENVATGWHAIEFLLWGQDRSETGPGNRPYTDYLDGKAANADRRRLYLITVTDMLAAELEGVAKAWRNGADNYRASFVASGTEGIQRMLTGLGTLSRGELAGERMEVAMDTQDQEDEHSCFSDNTHRDIVANAKGIQNVWEGRYRTRAGRIIEGPSLKDLVAAQDASVARTVSQDIANSVALAERIQAPFDREIIGDDNSPGRKRVQAVIDALKKQTDALVEAARALGITRLNTSV</sequence>
<dbReference type="Proteomes" id="UP000248259">
    <property type="component" value="Unassembled WGS sequence"/>
</dbReference>
<dbReference type="AlphaFoldDB" id="A0A323V4J2"/>
<gene>
    <name evidence="5" type="ORF">DNK49_02175</name>
</gene>
<dbReference type="Gene3D" id="1.20.1420.20">
    <property type="entry name" value="M75 peptidase, HXXE motif"/>
    <property type="match status" value="1"/>
</dbReference>
<organism evidence="5 6">
    <name type="scientific">Parazoarcus communis SWub3 = DSM 12120</name>
    <dbReference type="NCBI Taxonomy" id="1121029"/>
    <lineage>
        <taxon>Bacteria</taxon>
        <taxon>Pseudomonadati</taxon>
        <taxon>Pseudomonadota</taxon>
        <taxon>Betaproteobacteria</taxon>
        <taxon>Rhodocyclales</taxon>
        <taxon>Zoogloeaceae</taxon>
        <taxon>Parazoarcus</taxon>
    </lineage>
</organism>
<evidence type="ECO:0000313" key="6">
    <source>
        <dbReference type="Proteomes" id="UP000248259"/>
    </source>
</evidence>
<comment type="caution">
    <text evidence="5">The sequence shown here is derived from an EMBL/GenBank/DDBJ whole genome shotgun (WGS) entry which is preliminary data.</text>
</comment>